<feature type="region of interest" description="Disordered" evidence="1">
    <location>
        <begin position="131"/>
        <end position="176"/>
    </location>
</feature>
<feature type="region of interest" description="Disordered" evidence="1">
    <location>
        <begin position="334"/>
        <end position="375"/>
    </location>
</feature>
<gene>
    <name evidence="2" type="ORF">M231_04875</name>
</gene>
<protein>
    <submittedName>
        <fullName evidence="2">Uncharacterized protein</fullName>
    </submittedName>
</protein>
<dbReference type="AlphaFoldDB" id="A0A4Q1BJP2"/>
<proteinExistence type="predicted"/>
<feature type="compositionally biased region" description="Basic residues" evidence="1">
    <location>
        <begin position="350"/>
        <end position="366"/>
    </location>
</feature>
<feature type="compositionally biased region" description="Polar residues" evidence="1">
    <location>
        <begin position="30"/>
        <end position="49"/>
    </location>
</feature>
<evidence type="ECO:0000313" key="2">
    <source>
        <dbReference type="EMBL" id="RXK37876.1"/>
    </source>
</evidence>
<dbReference type="EMBL" id="SDIL01000058">
    <property type="protein sequence ID" value="RXK37876.1"/>
    <property type="molecule type" value="Genomic_DNA"/>
</dbReference>
<feature type="compositionally biased region" description="Polar residues" evidence="1">
    <location>
        <begin position="59"/>
        <end position="69"/>
    </location>
</feature>
<reference evidence="2 3" key="1">
    <citation type="submission" date="2016-06" db="EMBL/GenBank/DDBJ databases">
        <title>Evolution of pathogenesis and genome organization in the Tremellales.</title>
        <authorList>
            <person name="Cuomo C."/>
            <person name="Litvintseva A."/>
            <person name="Heitman J."/>
            <person name="Chen Y."/>
            <person name="Sun S."/>
            <person name="Springer D."/>
            <person name="Dromer F."/>
            <person name="Young S."/>
            <person name="Zeng Q."/>
            <person name="Chapman S."/>
            <person name="Gujja S."/>
            <person name="Saif S."/>
            <person name="Birren B."/>
        </authorList>
    </citation>
    <scope>NUCLEOTIDE SEQUENCE [LARGE SCALE GENOMIC DNA]</scope>
    <source>
        <strain evidence="2 3">ATCC 28783</strain>
    </source>
</reference>
<dbReference type="InParanoid" id="A0A4Q1BJP2"/>
<evidence type="ECO:0000313" key="3">
    <source>
        <dbReference type="Proteomes" id="UP000289152"/>
    </source>
</evidence>
<evidence type="ECO:0000256" key="1">
    <source>
        <dbReference type="SAM" id="MobiDB-lite"/>
    </source>
</evidence>
<accession>A0A4Q1BJP2</accession>
<name>A0A4Q1BJP2_TREME</name>
<keyword evidence="3" id="KW-1185">Reference proteome</keyword>
<dbReference type="VEuPathDB" id="FungiDB:TREMEDRAFT_66216"/>
<feature type="region of interest" description="Disordered" evidence="1">
    <location>
        <begin position="1"/>
        <end position="100"/>
    </location>
</feature>
<sequence length="375" mass="43006">MTLYAAKFRIRRQEGEKRQRWTLPSPPSPQITLWESVPSSSYIQHSRLSPTPHGPPKPSTSTILHSQLFQKPLQGPDQVGSSSKSKYEESSETSRNTYSTPFARKSLSSVSSDHRTRSYLEYRGVTDSDRSHVKYRGRGMTNSDEERYSEQVIESPPSFQSRITHTSPSQSDTSIGLPQLSLSMKHTSSQEQETSGEVNRPLKKFRWSSLPSLTTEEDLFFPIHKTEQIDQDETQPSQDNLGGWYDQDKLHLIRRGVGEWDREHENLHLPNDAGGVDKWEKKELVEMDLDCYIPQLEHVFSPGPSKFVTTHNEEKRDGGKLNVDFDTHFNTETNNWLGKSRMKTEPNIKNKSKSKKNPKKVGKRHSSLSSLYQPY</sequence>
<dbReference type="Proteomes" id="UP000289152">
    <property type="component" value="Unassembled WGS sequence"/>
</dbReference>
<feature type="compositionally biased region" description="Polar residues" evidence="1">
    <location>
        <begin position="157"/>
        <end position="176"/>
    </location>
</feature>
<comment type="caution">
    <text evidence="2">The sequence shown here is derived from an EMBL/GenBank/DDBJ whole genome shotgun (WGS) entry which is preliminary data.</text>
</comment>
<organism evidence="2 3">
    <name type="scientific">Tremella mesenterica</name>
    <name type="common">Jelly fungus</name>
    <dbReference type="NCBI Taxonomy" id="5217"/>
    <lineage>
        <taxon>Eukaryota</taxon>
        <taxon>Fungi</taxon>
        <taxon>Dikarya</taxon>
        <taxon>Basidiomycota</taxon>
        <taxon>Agaricomycotina</taxon>
        <taxon>Tremellomycetes</taxon>
        <taxon>Tremellales</taxon>
        <taxon>Tremellaceae</taxon>
        <taxon>Tremella</taxon>
    </lineage>
</organism>